<organism evidence="5 6">
    <name type="scientific">Solibaculum mannosilyticum</name>
    <dbReference type="NCBI Taxonomy" id="2780922"/>
    <lineage>
        <taxon>Bacteria</taxon>
        <taxon>Bacillati</taxon>
        <taxon>Bacillota</taxon>
        <taxon>Clostridia</taxon>
        <taxon>Eubacteriales</taxon>
        <taxon>Oscillospiraceae</taxon>
        <taxon>Solibaculum</taxon>
    </lineage>
</organism>
<evidence type="ECO:0000259" key="4">
    <source>
        <dbReference type="PROSITE" id="PS50126"/>
    </source>
</evidence>
<reference evidence="6" key="1">
    <citation type="submission" date="2020-07" db="EMBL/GenBank/DDBJ databases">
        <title>Complete genome sequencing of Clostridia bacterium strain 12CBH8.</title>
        <authorList>
            <person name="Sakamoto M."/>
            <person name="Murakami T."/>
            <person name="Mori H."/>
        </authorList>
    </citation>
    <scope>NUCLEOTIDE SEQUENCE [LARGE SCALE GENOMIC DNA]</scope>
    <source>
        <strain evidence="6">12CBH8</strain>
    </source>
</reference>
<dbReference type="PANTHER" id="PTHR10724:SF7">
    <property type="entry name" value="SMALL RIBOSOMAL SUBUNIT PROTEIN BS1C"/>
    <property type="match status" value="1"/>
</dbReference>
<dbReference type="GO" id="GO:0006412">
    <property type="term" value="P:translation"/>
    <property type="evidence" value="ECO:0007669"/>
    <property type="project" value="TreeGrafter"/>
</dbReference>
<keyword evidence="6" id="KW-1185">Reference proteome</keyword>
<gene>
    <name evidence="5" type="ORF">C12CBH8_06600</name>
</gene>
<dbReference type="Proteomes" id="UP000593890">
    <property type="component" value="Chromosome"/>
</dbReference>
<dbReference type="PROSITE" id="PS50126">
    <property type="entry name" value="S1"/>
    <property type="match status" value="2"/>
</dbReference>
<dbReference type="GO" id="GO:1990904">
    <property type="term" value="C:ribonucleoprotein complex"/>
    <property type="evidence" value="ECO:0007669"/>
    <property type="project" value="UniProtKB-KW"/>
</dbReference>
<evidence type="ECO:0000256" key="2">
    <source>
        <dbReference type="ARBA" id="ARBA00022980"/>
    </source>
</evidence>
<dbReference type="GO" id="GO:0003729">
    <property type="term" value="F:mRNA binding"/>
    <property type="evidence" value="ECO:0007669"/>
    <property type="project" value="TreeGrafter"/>
</dbReference>
<dbReference type="GO" id="GO:0003735">
    <property type="term" value="F:structural constituent of ribosome"/>
    <property type="evidence" value="ECO:0007669"/>
    <property type="project" value="TreeGrafter"/>
</dbReference>
<evidence type="ECO:0000256" key="1">
    <source>
        <dbReference type="ARBA" id="ARBA00006767"/>
    </source>
</evidence>
<proteinExistence type="inferred from homology"/>
<keyword evidence="2" id="KW-0689">Ribosomal protein</keyword>
<accession>A0A7I8CZU4</accession>
<dbReference type="SUPFAM" id="SSF50249">
    <property type="entry name" value="Nucleic acid-binding proteins"/>
    <property type="match status" value="2"/>
</dbReference>
<dbReference type="InterPro" id="IPR012340">
    <property type="entry name" value="NA-bd_OB-fold"/>
</dbReference>
<dbReference type="AlphaFoldDB" id="A0A7I8CZU4"/>
<dbReference type="InterPro" id="IPR050437">
    <property type="entry name" value="Ribos_protein_bS1-like"/>
</dbReference>
<feature type="domain" description="S1 motif" evidence="4">
    <location>
        <begin position="209"/>
        <end position="235"/>
    </location>
</feature>
<sequence length="315" mass="35084">MTHFYPEGLLLDTLENKAAQSSRSALEEARQQGRILEGRATLCDSMHNLWVDVGCMRGMIPHDEGAYGIREGSVRDIALISRVNKPVCFVVTGFDRDSLGVYALLSRRAVQEQCLRSYIAALRPGDIIPARITHLEPFGAFADIGCGLPSLIPIDSISVSRISHPRDRFSTGMDIRAVVRSVEPGGRVCLTHKELLGTWEQNAALFEQGETVAGVIRSVENYGVFVELAPNLAGLAEPRDDVHAGQQACVFIKSLIPDRMKVKLIIIDAFDADYPPTEPRYFFEGDRMECWRYSPEQCSRIIETVFTDPPEQEET</sequence>
<dbReference type="GO" id="GO:0005840">
    <property type="term" value="C:ribosome"/>
    <property type="evidence" value="ECO:0007669"/>
    <property type="project" value="UniProtKB-KW"/>
</dbReference>
<dbReference type="PANTHER" id="PTHR10724">
    <property type="entry name" value="30S RIBOSOMAL PROTEIN S1"/>
    <property type="match status" value="1"/>
</dbReference>
<feature type="domain" description="S1 motif" evidence="4">
    <location>
        <begin position="125"/>
        <end position="193"/>
    </location>
</feature>
<dbReference type="Gene3D" id="2.40.50.140">
    <property type="entry name" value="Nucleic acid-binding proteins"/>
    <property type="match status" value="2"/>
</dbReference>
<evidence type="ECO:0000313" key="6">
    <source>
        <dbReference type="Proteomes" id="UP000593890"/>
    </source>
</evidence>
<dbReference type="InterPro" id="IPR003029">
    <property type="entry name" value="S1_domain"/>
</dbReference>
<dbReference type="RefSeq" id="WP_090266746.1">
    <property type="nucleotide sequence ID" value="NZ_AP023321.1"/>
</dbReference>
<evidence type="ECO:0000313" key="5">
    <source>
        <dbReference type="EMBL" id="BCI60021.1"/>
    </source>
</evidence>
<evidence type="ECO:0000256" key="3">
    <source>
        <dbReference type="ARBA" id="ARBA00023274"/>
    </source>
</evidence>
<dbReference type="KEGG" id="sman:C12CBH8_06600"/>
<keyword evidence="3" id="KW-0687">Ribonucleoprotein</keyword>
<name>A0A7I8CZU4_9FIRM</name>
<dbReference type="Pfam" id="PF00575">
    <property type="entry name" value="S1"/>
    <property type="match status" value="1"/>
</dbReference>
<dbReference type="EMBL" id="AP023321">
    <property type="protein sequence ID" value="BCI60021.1"/>
    <property type="molecule type" value="Genomic_DNA"/>
</dbReference>
<dbReference type="SMART" id="SM00316">
    <property type="entry name" value="S1"/>
    <property type="match status" value="3"/>
</dbReference>
<protein>
    <recommendedName>
        <fullName evidence="4">S1 motif domain-containing protein</fullName>
    </recommendedName>
</protein>
<comment type="similarity">
    <text evidence="1">Belongs to the bacterial ribosomal protein bS1 family.</text>
</comment>